<gene>
    <name evidence="2" type="ORF">Xish_03624</name>
</gene>
<dbReference type="Proteomes" id="UP000222168">
    <property type="component" value="Unassembled WGS sequence"/>
</dbReference>
<sequence length="84" mass="9443">MDIILFLKYSFYAYVVITGYILWPPCVIGGLGCIYGVYKAKKIRRKILFLIFSLAILIPPLIILNVDINSGQGSSISSESYYSK</sequence>
<feature type="transmembrane region" description="Helical" evidence="1">
    <location>
        <begin position="12"/>
        <end position="35"/>
    </location>
</feature>
<dbReference type="AlphaFoldDB" id="A0A2D0K7T3"/>
<keyword evidence="1" id="KW-1133">Transmembrane helix</keyword>
<evidence type="ECO:0000256" key="1">
    <source>
        <dbReference type="SAM" id="Phobius"/>
    </source>
</evidence>
<reference evidence="2 3" key="1">
    <citation type="journal article" date="2017" name="Nat. Microbiol.">
        <title>Natural product diversity associated with the nematode symbionts Photorhabdus and Xenorhabdus.</title>
        <authorList>
            <person name="Tobias N.J."/>
            <person name="Wolff H."/>
            <person name="Djahanschiri B."/>
            <person name="Grundmann F."/>
            <person name="Kronenwerth M."/>
            <person name="Shi Y.M."/>
            <person name="Simonyi S."/>
            <person name="Grun P."/>
            <person name="Shapiro-Ilan D."/>
            <person name="Pidot S.J."/>
            <person name="Stinear T.P."/>
            <person name="Ebersberger I."/>
            <person name="Bode H.B."/>
        </authorList>
    </citation>
    <scope>NUCLEOTIDE SEQUENCE [LARGE SCALE GENOMIC DNA]</scope>
    <source>
        <strain evidence="2 3">DSM 22670</strain>
    </source>
</reference>
<evidence type="ECO:0000313" key="2">
    <source>
        <dbReference type="EMBL" id="PHM59506.1"/>
    </source>
</evidence>
<keyword evidence="1" id="KW-0812">Transmembrane</keyword>
<feature type="transmembrane region" description="Helical" evidence="1">
    <location>
        <begin position="47"/>
        <end position="66"/>
    </location>
</feature>
<protein>
    <submittedName>
        <fullName evidence="2">Uncharacterized protein</fullName>
    </submittedName>
</protein>
<organism evidence="2 3">
    <name type="scientific">Xenorhabdus ishibashii</name>
    <dbReference type="NCBI Taxonomy" id="1034471"/>
    <lineage>
        <taxon>Bacteria</taxon>
        <taxon>Pseudomonadati</taxon>
        <taxon>Pseudomonadota</taxon>
        <taxon>Gammaproteobacteria</taxon>
        <taxon>Enterobacterales</taxon>
        <taxon>Morganellaceae</taxon>
        <taxon>Xenorhabdus</taxon>
    </lineage>
</organism>
<name>A0A2D0K7T3_9GAMM</name>
<dbReference type="EMBL" id="NJAK01000003">
    <property type="protein sequence ID" value="PHM59506.1"/>
    <property type="molecule type" value="Genomic_DNA"/>
</dbReference>
<proteinExistence type="predicted"/>
<keyword evidence="1" id="KW-0472">Membrane</keyword>
<evidence type="ECO:0000313" key="3">
    <source>
        <dbReference type="Proteomes" id="UP000222168"/>
    </source>
</evidence>
<keyword evidence="3" id="KW-1185">Reference proteome</keyword>
<accession>A0A2D0K7T3</accession>
<comment type="caution">
    <text evidence="2">The sequence shown here is derived from an EMBL/GenBank/DDBJ whole genome shotgun (WGS) entry which is preliminary data.</text>
</comment>